<evidence type="ECO:0000256" key="2">
    <source>
        <dbReference type="ARBA" id="ARBA00023157"/>
    </source>
</evidence>
<dbReference type="SMART" id="SM00832">
    <property type="entry name" value="C8"/>
    <property type="match status" value="1"/>
</dbReference>
<dbReference type="Ensembl" id="ENSSDUT00000028397.1">
    <property type="protein sequence ID" value="ENSSDUP00000027906.1"/>
    <property type="gene ID" value="ENSSDUG00000019913.1"/>
</dbReference>
<dbReference type="PROSITE" id="PS51034">
    <property type="entry name" value="ZP_2"/>
    <property type="match status" value="1"/>
</dbReference>
<protein>
    <submittedName>
        <fullName evidence="6">Pancreatic secretory granule membrane major glycoprotein GP2-like</fullName>
    </submittedName>
</protein>
<dbReference type="GeneTree" id="ENSGT00940000156038"/>
<keyword evidence="2" id="KW-1015">Disulfide bond</keyword>
<evidence type="ECO:0000313" key="7">
    <source>
        <dbReference type="Proteomes" id="UP000261420"/>
    </source>
</evidence>
<dbReference type="InterPro" id="IPR042235">
    <property type="entry name" value="ZP-C_dom"/>
</dbReference>
<evidence type="ECO:0000259" key="5">
    <source>
        <dbReference type="PROSITE" id="PS51034"/>
    </source>
</evidence>
<dbReference type="InterPro" id="IPR055355">
    <property type="entry name" value="ZP-C"/>
</dbReference>
<evidence type="ECO:0000256" key="1">
    <source>
        <dbReference type="ARBA" id="ARBA00022729"/>
    </source>
</evidence>
<dbReference type="PANTHER" id="PTHR14002">
    <property type="entry name" value="ENDOGLIN/TGF-BETA RECEPTOR TYPE III"/>
    <property type="match status" value="1"/>
</dbReference>
<dbReference type="STRING" id="41447.ENSSDUP00000027906"/>
<reference evidence="6" key="1">
    <citation type="submission" date="2025-08" db="UniProtKB">
        <authorList>
            <consortium name="Ensembl"/>
        </authorList>
    </citation>
    <scope>IDENTIFICATION</scope>
</reference>
<evidence type="ECO:0000256" key="3">
    <source>
        <dbReference type="SAM" id="MobiDB-lite"/>
    </source>
</evidence>
<feature type="chain" id="PRO_5017309112" evidence="4">
    <location>
        <begin position="20"/>
        <end position="591"/>
    </location>
</feature>
<dbReference type="Proteomes" id="UP000261420">
    <property type="component" value="Unplaced"/>
</dbReference>
<feature type="signal peptide" evidence="4">
    <location>
        <begin position="1"/>
        <end position="19"/>
    </location>
</feature>
<feature type="region of interest" description="Disordered" evidence="3">
    <location>
        <begin position="558"/>
        <end position="583"/>
    </location>
</feature>
<dbReference type="Gene3D" id="2.60.40.4100">
    <property type="entry name" value="Zona pellucida, ZP-C domain"/>
    <property type="match status" value="1"/>
</dbReference>
<dbReference type="SMART" id="SM00241">
    <property type="entry name" value="ZP"/>
    <property type="match status" value="1"/>
</dbReference>
<reference evidence="6" key="2">
    <citation type="submission" date="2025-09" db="UniProtKB">
        <authorList>
            <consortium name="Ensembl"/>
        </authorList>
    </citation>
    <scope>IDENTIFICATION</scope>
</reference>
<dbReference type="Gene3D" id="2.60.40.3210">
    <property type="entry name" value="Zona pellucida, ZP-N domain"/>
    <property type="match status" value="1"/>
</dbReference>
<dbReference type="PANTHER" id="PTHR14002:SF50">
    <property type="entry name" value="ALPHA-TECTORIN-LIKE-RELATED"/>
    <property type="match status" value="1"/>
</dbReference>
<evidence type="ECO:0000313" key="6">
    <source>
        <dbReference type="Ensembl" id="ENSSDUP00000027906.1"/>
    </source>
</evidence>
<organism evidence="6 7">
    <name type="scientific">Seriola dumerili</name>
    <name type="common">Greater amberjack</name>
    <name type="synonym">Caranx dumerili</name>
    <dbReference type="NCBI Taxonomy" id="41447"/>
    <lineage>
        <taxon>Eukaryota</taxon>
        <taxon>Metazoa</taxon>
        <taxon>Chordata</taxon>
        <taxon>Craniata</taxon>
        <taxon>Vertebrata</taxon>
        <taxon>Euteleostomi</taxon>
        <taxon>Actinopterygii</taxon>
        <taxon>Neopterygii</taxon>
        <taxon>Teleostei</taxon>
        <taxon>Neoteleostei</taxon>
        <taxon>Acanthomorphata</taxon>
        <taxon>Carangaria</taxon>
        <taxon>Carangiformes</taxon>
        <taxon>Carangidae</taxon>
        <taxon>Seriola</taxon>
    </lineage>
</organism>
<accession>A0A3B4VAS1</accession>
<keyword evidence="1 4" id="KW-0732">Signal</keyword>
<proteinExistence type="predicted"/>
<dbReference type="Pfam" id="PF08742">
    <property type="entry name" value="C8"/>
    <property type="match status" value="1"/>
</dbReference>
<dbReference type="AlphaFoldDB" id="A0A3B4VAS1"/>
<name>A0A3B4VAS1_SERDU</name>
<dbReference type="Pfam" id="PF00100">
    <property type="entry name" value="Zona_pellucida"/>
    <property type="match status" value="1"/>
</dbReference>
<dbReference type="InterPro" id="IPR014853">
    <property type="entry name" value="VWF/SSPO/ZAN-like_Cys-rich_dom"/>
</dbReference>
<keyword evidence="7" id="KW-1185">Reference proteome</keyword>
<evidence type="ECO:0000256" key="4">
    <source>
        <dbReference type="SAM" id="SignalP"/>
    </source>
</evidence>
<dbReference type="InterPro" id="IPR001507">
    <property type="entry name" value="ZP_dom"/>
</dbReference>
<feature type="domain" description="ZP" evidence="5">
    <location>
        <begin position="327"/>
        <end position="562"/>
    </location>
</feature>
<sequence>MLYLLLYLTTVFHFSTCSSMELCQGDNQCIICTATGPTVIDVHGQVNSVQDRCGYTLMKTTSIPDFQVHATFQERRRKDVSFLDRVILQLDKPAVQINLEQGGRVQLGDLMMTLNDTAQLVHGVELSKDQTGVTAKMSHLNTTMTVFFNGYTVQIHIKGPSGQVPSVHGLCGNSSQPLNEVRLSEYSASGCETQYEDTANSTINCNNMTERCNLLKEAFFTACHTHIDPQPYATACANILCKYPAVDGLNCQFLEAYARACSLYSKDTMEGWRSKATGGPQAYCQDWFCSAHEFCGENSISGGTRCHCRAIFASTYRSQNTLGDGVVCNKSSLSVTLVGCLLQDKGIHYSDLHLYDNTCRGQMDNVTHMVTLGFDTKTNPCGMMIRMNNKSQIINKNGVILETTKEQLADFTCPFIMPDINIDFSYVITGVWNYTLTMKAYTDPGRTQTVTSNTELQLNQKVWYELKTGGLDDKEVALVTHSCFATDDPSGNSSLRYDLIINGCANPADKTVNVQSNGEGTYNYFSFNMFQFSGKQGNVYLHCKLNLCVKQNKTCAPVRPQRPSHRHKYTQDAPNPASTKPEHQFSDLCFH</sequence>